<gene>
    <name evidence="2" type="ORF">DCC88_06640</name>
</gene>
<proteinExistence type="predicted"/>
<name>A0A369KTX6_9BACT</name>
<keyword evidence="1" id="KW-1133">Transmembrane helix</keyword>
<comment type="caution">
    <text evidence="2">The sequence shown here is derived from an EMBL/GenBank/DDBJ whole genome shotgun (WGS) entry which is preliminary data.</text>
</comment>
<evidence type="ECO:0000313" key="3">
    <source>
        <dbReference type="Proteomes" id="UP000253934"/>
    </source>
</evidence>
<keyword evidence="1" id="KW-0812">Transmembrane</keyword>
<reference evidence="2" key="1">
    <citation type="submission" date="2018-04" db="EMBL/GenBank/DDBJ databases">
        <title>Draft genome sequence of the Candidatus Spirobacillus cienkowskii, a pathogen of freshwater Daphnia species, reconstructed from hemolymph metagenomic reads.</title>
        <authorList>
            <person name="Bresciani L."/>
            <person name="Lemos L.N."/>
            <person name="Wale N."/>
            <person name="Lin J.Y."/>
            <person name="Fernandes G.R."/>
            <person name="Duffy M.A."/>
            <person name="Rodrigues J.M."/>
        </authorList>
    </citation>
    <scope>NUCLEOTIDE SEQUENCE [LARGE SCALE GENOMIC DNA]</scope>
    <source>
        <strain evidence="2">Binning01</strain>
    </source>
</reference>
<protein>
    <submittedName>
        <fullName evidence="2">Uncharacterized protein</fullName>
    </submittedName>
</protein>
<accession>A0A369KTX6</accession>
<evidence type="ECO:0000256" key="1">
    <source>
        <dbReference type="SAM" id="Phobius"/>
    </source>
</evidence>
<feature type="transmembrane region" description="Helical" evidence="1">
    <location>
        <begin position="30"/>
        <end position="56"/>
    </location>
</feature>
<keyword evidence="1" id="KW-0472">Membrane</keyword>
<dbReference type="Proteomes" id="UP000253934">
    <property type="component" value="Unassembled WGS sequence"/>
</dbReference>
<dbReference type="EMBL" id="QOVW01000066">
    <property type="protein sequence ID" value="RDB36155.1"/>
    <property type="molecule type" value="Genomic_DNA"/>
</dbReference>
<dbReference type="AlphaFoldDB" id="A0A369KTX6"/>
<organism evidence="2 3">
    <name type="scientific">Spirobacillus cienkowskii</name>
    <dbReference type="NCBI Taxonomy" id="495820"/>
    <lineage>
        <taxon>Bacteria</taxon>
        <taxon>Pseudomonadati</taxon>
        <taxon>Bdellovibrionota</taxon>
        <taxon>Oligoflexia</taxon>
        <taxon>Silvanigrellales</taxon>
        <taxon>Spirobacillus</taxon>
    </lineage>
</organism>
<sequence>MLKYTKGIPFIHSAGHDSSSQEDEPDRPPVLVTSIIVLLSFAFLLVVAAITYTLLWKTSSSLSDAMNTGMGNETRLNYVQSQNELLNTYKKLDNGLYQIPINQSIEIILKENADH</sequence>
<keyword evidence="3" id="KW-1185">Reference proteome</keyword>
<dbReference type="RefSeq" id="WP_338636167.1">
    <property type="nucleotide sequence ID" value="NZ_CP146516.1"/>
</dbReference>
<evidence type="ECO:0000313" key="2">
    <source>
        <dbReference type="EMBL" id="RDB36155.1"/>
    </source>
</evidence>